<comment type="caution">
    <text evidence="1">The sequence shown here is derived from an EMBL/GenBank/DDBJ whole genome shotgun (WGS) entry which is preliminary data.</text>
</comment>
<dbReference type="Proteomes" id="UP000091929">
    <property type="component" value="Unassembled WGS sequence"/>
</dbReference>
<dbReference type="SUPFAM" id="SSF101386">
    <property type="entry name" value="all-alpha NTP pyrophosphatases"/>
    <property type="match status" value="1"/>
</dbReference>
<dbReference type="EMBL" id="LNGF01000015">
    <property type="protein sequence ID" value="KYC47852.1"/>
    <property type="molecule type" value="Genomic_DNA"/>
</dbReference>
<gene>
    <name evidence="2" type="ORF">AMQ22_00216</name>
    <name evidence="1" type="ORF">APG11_00827</name>
</gene>
<dbReference type="AlphaFoldDB" id="A0A150ISE8"/>
<dbReference type="Proteomes" id="UP000075398">
    <property type="component" value="Unassembled WGS sequence"/>
</dbReference>
<evidence type="ECO:0000313" key="2">
    <source>
        <dbReference type="EMBL" id="KYC53545.1"/>
    </source>
</evidence>
<sequence length="138" mass="15839">MFIYLNKPTIKDLAKKCLEISNNKGFDTSNHLKQLLLIGTEVNEALDNVSYEKTTDSTLRGIINEYQSLMKSFEILRTTFDLPEKSNLLKTGNMSEELADIVIRVMVYAEGNGIDLEKAILEKMKINEQRPKLHNKKF</sequence>
<name>A0A150ISE8_9EURY</name>
<dbReference type="Gene3D" id="1.10.287.1080">
    <property type="entry name" value="MazG-like"/>
    <property type="match status" value="1"/>
</dbReference>
<evidence type="ECO:0000313" key="4">
    <source>
        <dbReference type="Proteomes" id="UP000091929"/>
    </source>
</evidence>
<protein>
    <submittedName>
        <fullName evidence="1">Uncharacterized protein</fullName>
    </submittedName>
</protein>
<reference evidence="3 4" key="1">
    <citation type="journal article" date="2016" name="ISME J.">
        <title>Chasing the elusive Euryarchaeota class WSA2: genomes reveal a uniquely fastidious methyl-reducing methanogen.</title>
        <authorList>
            <person name="Nobu M.K."/>
            <person name="Narihiro T."/>
            <person name="Kuroda K."/>
            <person name="Mei R."/>
            <person name="Liu W.T."/>
        </authorList>
    </citation>
    <scope>NUCLEOTIDE SEQUENCE [LARGE SCALE GENOMIC DNA]</scope>
    <source>
        <strain evidence="1">B15fssc0709_Meth_Bin003</strain>
        <strain evidence="2">U1lsi0528_Bin055</strain>
    </source>
</reference>
<accession>A0A150ISE8</accession>
<evidence type="ECO:0000313" key="3">
    <source>
        <dbReference type="Proteomes" id="UP000075398"/>
    </source>
</evidence>
<organism evidence="1 4">
    <name type="scientific">Candidatus Methanofastidiosum methylothiophilum</name>
    <dbReference type="NCBI Taxonomy" id="1705564"/>
    <lineage>
        <taxon>Archaea</taxon>
        <taxon>Methanobacteriati</taxon>
        <taxon>Methanobacteriota</taxon>
        <taxon>Stenosarchaea group</taxon>
        <taxon>Candidatus Methanofastidiosia</taxon>
        <taxon>Candidatus Methanofastidiosales</taxon>
        <taxon>Candidatus Methanofastidiosaceae</taxon>
        <taxon>Candidatus Methanofastidiosum</taxon>
    </lineage>
</organism>
<proteinExistence type="predicted"/>
<accession>A0A150J8S8</accession>
<dbReference type="EMBL" id="LNGC01000004">
    <property type="protein sequence ID" value="KYC53545.1"/>
    <property type="molecule type" value="Genomic_DNA"/>
</dbReference>
<evidence type="ECO:0000313" key="1">
    <source>
        <dbReference type="EMBL" id="KYC47852.1"/>
    </source>
</evidence>